<accession>A0A328BND9</accession>
<dbReference type="Proteomes" id="UP000249524">
    <property type="component" value="Unassembled WGS sequence"/>
</dbReference>
<organism evidence="1 2">
    <name type="scientific">Phenylobacterium kunshanense</name>
    <dbReference type="NCBI Taxonomy" id="1445034"/>
    <lineage>
        <taxon>Bacteria</taxon>
        <taxon>Pseudomonadati</taxon>
        <taxon>Pseudomonadota</taxon>
        <taxon>Alphaproteobacteria</taxon>
        <taxon>Caulobacterales</taxon>
        <taxon>Caulobacteraceae</taxon>
        <taxon>Phenylobacterium</taxon>
    </lineage>
</organism>
<protein>
    <submittedName>
        <fullName evidence="1">Uncharacterized protein</fullName>
    </submittedName>
</protein>
<name>A0A328BND9_9CAUL</name>
<sequence length="80" mass="8334">MTSSSVFPPDLLADVQFARVLADLEGRLEVINRDFDAAEAATDPQVRARILARAYAATAAAHAAAAVEPRIAIVDSGGQA</sequence>
<evidence type="ECO:0000313" key="2">
    <source>
        <dbReference type="Proteomes" id="UP000249524"/>
    </source>
</evidence>
<gene>
    <name evidence="1" type="ORF">DJ019_02375</name>
</gene>
<proteinExistence type="predicted"/>
<reference evidence="1 2" key="1">
    <citation type="submission" date="2018-05" db="EMBL/GenBank/DDBJ databases">
        <authorList>
            <person name="Lanie J.A."/>
            <person name="Ng W.-L."/>
            <person name="Kazmierczak K.M."/>
            <person name="Andrzejewski T.M."/>
            <person name="Davidsen T.M."/>
            <person name="Wayne K.J."/>
            <person name="Tettelin H."/>
            <person name="Glass J.I."/>
            <person name="Rusch D."/>
            <person name="Podicherti R."/>
            <person name="Tsui H.-C.T."/>
            <person name="Winkler M.E."/>
        </authorList>
    </citation>
    <scope>NUCLEOTIDE SEQUENCE [LARGE SCALE GENOMIC DNA]</scope>
    <source>
        <strain evidence="1 2">BUT-10</strain>
    </source>
</reference>
<comment type="caution">
    <text evidence="1">The sequence shown here is derived from an EMBL/GenBank/DDBJ whole genome shotgun (WGS) entry which is preliminary data.</text>
</comment>
<dbReference type="EMBL" id="QFYS01000001">
    <property type="protein sequence ID" value="RAK68880.1"/>
    <property type="molecule type" value="Genomic_DNA"/>
</dbReference>
<evidence type="ECO:0000313" key="1">
    <source>
        <dbReference type="EMBL" id="RAK68880.1"/>
    </source>
</evidence>
<dbReference type="AlphaFoldDB" id="A0A328BND9"/>
<keyword evidence="2" id="KW-1185">Reference proteome</keyword>
<dbReference type="RefSeq" id="WP_111274372.1">
    <property type="nucleotide sequence ID" value="NZ_QFYS01000001.1"/>
</dbReference>